<dbReference type="PANTHER" id="PTHR21600:SF88">
    <property type="entry name" value="RNA PSEUDOURIDINE SYNTHASE 5"/>
    <property type="match status" value="1"/>
</dbReference>
<dbReference type="InterPro" id="IPR020103">
    <property type="entry name" value="PsdUridine_synth_cat_dom_sf"/>
</dbReference>
<name>A0A5J9WJN4_9POAL</name>
<dbReference type="GO" id="GO:0000455">
    <property type="term" value="P:enzyme-directed rRNA pseudouridine synthesis"/>
    <property type="evidence" value="ECO:0007669"/>
    <property type="project" value="TreeGrafter"/>
</dbReference>
<dbReference type="AlphaFoldDB" id="A0A5J9WJN4"/>
<dbReference type="GO" id="GO:0009982">
    <property type="term" value="F:pseudouridine synthase activity"/>
    <property type="evidence" value="ECO:0007669"/>
    <property type="project" value="InterPro"/>
</dbReference>
<gene>
    <name evidence="5" type="ORF">EJB05_07057</name>
</gene>
<evidence type="ECO:0000313" key="5">
    <source>
        <dbReference type="EMBL" id="TVU47454.1"/>
    </source>
</evidence>
<protein>
    <recommendedName>
        <fullName evidence="4">Pseudouridine synthase RsuA/RluA-like domain-containing protein</fullName>
    </recommendedName>
</protein>
<dbReference type="InterPro" id="IPR006224">
    <property type="entry name" value="PsdUridine_synth_RluA-like_CS"/>
</dbReference>
<evidence type="ECO:0000256" key="1">
    <source>
        <dbReference type="ARBA" id="ARBA00000073"/>
    </source>
</evidence>
<dbReference type="PANTHER" id="PTHR21600">
    <property type="entry name" value="MITOCHONDRIAL RNA PSEUDOURIDINE SYNTHASE"/>
    <property type="match status" value="1"/>
</dbReference>
<dbReference type="SUPFAM" id="SSF55120">
    <property type="entry name" value="Pseudouridine synthase"/>
    <property type="match status" value="1"/>
</dbReference>
<dbReference type="InterPro" id="IPR006145">
    <property type="entry name" value="PsdUridine_synth_RsuA/RluA"/>
</dbReference>
<dbReference type="InterPro" id="IPR050188">
    <property type="entry name" value="RluA_PseudoU_synthase"/>
</dbReference>
<reference evidence="5 6" key="1">
    <citation type="journal article" date="2019" name="Sci. Rep.">
        <title>A high-quality genome of Eragrostis curvula grass provides insights into Poaceae evolution and supports new strategies to enhance forage quality.</title>
        <authorList>
            <person name="Carballo J."/>
            <person name="Santos B.A.C.M."/>
            <person name="Zappacosta D."/>
            <person name="Garbus I."/>
            <person name="Selva J.P."/>
            <person name="Gallo C.A."/>
            <person name="Diaz A."/>
            <person name="Albertini E."/>
            <person name="Caccamo M."/>
            <person name="Echenique V."/>
        </authorList>
    </citation>
    <scope>NUCLEOTIDE SEQUENCE [LARGE SCALE GENOMIC DNA]</scope>
    <source>
        <strain evidence="6">cv. Victoria</strain>
        <tissue evidence="5">Leaf</tissue>
    </source>
</reference>
<dbReference type="EMBL" id="RWGY01000004">
    <property type="protein sequence ID" value="TVU47454.1"/>
    <property type="molecule type" value="Genomic_DNA"/>
</dbReference>
<dbReference type="Pfam" id="PF00849">
    <property type="entry name" value="PseudoU_synth_2"/>
    <property type="match status" value="1"/>
</dbReference>
<proteinExistence type="predicted"/>
<organism evidence="5 6">
    <name type="scientific">Eragrostis curvula</name>
    <name type="common">weeping love grass</name>
    <dbReference type="NCBI Taxonomy" id="38414"/>
    <lineage>
        <taxon>Eukaryota</taxon>
        <taxon>Viridiplantae</taxon>
        <taxon>Streptophyta</taxon>
        <taxon>Embryophyta</taxon>
        <taxon>Tracheophyta</taxon>
        <taxon>Spermatophyta</taxon>
        <taxon>Magnoliopsida</taxon>
        <taxon>Liliopsida</taxon>
        <taxon>Poales</taxon>
        <taxon>Poaceae</taxon>
        <taxon>PACMAD clade</taxon>
        <taxon>Chloridoideae</taxon>
        <taxon>Eragrostideae</taxon>
        <taxon>Eragrostidinae</taxon>
        <taxon>Eragrostis</taxon>
    </lineage>
</organism>
<feature type="domain" description="Pseudouridine synthase RsuA/RluA-like" evidence="4">
    <location>
        <begin position="126"/>
        <end position="306"/>
    </location>
</feature>
<dbReference type="CDD" id="cd02869">
    <property type="entry name" value="PseudoU_synth_RluA_like"/>
    <property type="match status" value="1"/>
</dbReference>
<dbReference type="GO" id="GO:0003723">
    <property type="term" value="F:RNA binding"/>
    <property type="evidence" value="ECO:0007669"/>
    <property type="project" value="UniProtKB-KW"/>
</dbReference>
<sequence length="409" mass="44811">MASAAAAAVGETPVVDEAAPPRALYSFGTPWPEFNAGLSYTDTFRCADADITTTLIGFYSVNYKSSAPVPGWIQRIRNGQITVDGEVVTDPETTIRVGSKLVYHRRPWQEPFAPHLLEVLYEDDDMVALNKPSGLQVLPKGLFQQRTVLAQLQLKDWKMASSCRSKRKDMQSHPVPVHRLGRGTSGLLLCAKTKIAKVRLASYFAEGAIDAGNKRDETEFGKERKISKFYRALATGILDDDEVVVTQPIGLVHYPGVAEGLYAACSSGKPAMSKVCVLERLAHQNQTLVQVEIHSGRPHQIRIHLAYIGHPLVGKSSAQSTTKLYLCLNDPLYGIGGHPKLDEPESLGTDGSFAYDGGYERPVQPVPGDCGYHLHAHWLVLCHPTTNKMVKITAPLPEILQTRGTPFCS</sequence>
<accession>A0A5J9WJN4</accession>
<dbReference type="Gene3D" id="3.30.2350.10">
    <property type="entry name" value="Pseudouridine synthase"/>
    <property type="match status" value="1"/>
</dbReference>
<dbReference type="PROSITE" id="PS01129">
    <property type="entry name" value="PSI_RLU"/>
    <property type="match status" value="1"/>
</dbReference>
<evidence type="ECO:0000256" key="3">
    <source>
        <dbReference type="PROSITE-ProRule" id="PRU00182"/>
    </source>
</evidence>
<evidence type="ECO:0000313" key="6">
    <source>
        <dbReference type="Proteomes" id="UP000324897"/>
    </source>
</evidence>
<dbReference type="Proteomes" id="UP000324897">
    <property type="component" value="Chromosome 5"/>
</dbReference>
<evidence type="ECO:0000259" key="4">
    <source>
        <dbReference type="Pfam" id="PF00849"/>
    </source>
</evidence>
<comment type="catalytic activity">
    <reaction evidence="1">
        <text>a uridine in RNA = a pseudouridine in RNA</text>
        <dbReference type="Rhea" id="RHEA:48348"/>
        <dbReference type="Rhea" id="RHEA-COMP:12068"/>
        <dbReference type="Rhea" id="RHEA-COMP:12069"/>
        <dbReference type="ChEBI" id="CHEBI:65314"/>
        <dbReference type="ChEBI" id="CHEBI:65315"/>
    </reaction>
</comment>
<dbReference type="PROSITE" id="PS50889">
    <property type="entry name" value="S4"/>
    <property type="match status" value="1"/>
</dbReference>
<dbReference type="OrthoDB" id="428658at2759"/>
<dbReference type="Gramene" id="TVU47454">
    <property type="protein sequence ID" value="TVU47454"/>
    <property type="gene ID" value="EJB05_07057"/>
</dbReference>
<dbReference type="CDD" id="cd00165">
    <property type="entry name" value="S4"/>
    <property type="match status" value="1"/>
</dbReference>
<comment type="caution">
    <text evidence="5">The sequence shown here is derived from an EMBL/GenBank/DDBJ whole genome shotgun (WGS) entry which is preliminary data.</text>
</comment>
<keyword evidence="6" id="KW-1185">Reference proteome</keyword>
<keyword evidence="2 3" id="KW-0694">RNA-binding</keyword>
<evidence type="ECO:0000256" key="2">
    <source>
        <dbReference type="ARBA" id="ARBA00022884"/>
    </source>
</evidence>